<keyword evidence="1" id="KW-0472">Membrane</keyword>
<keyword evidence="3" id="KW-1185">Reference proteome</keyword>
<sequence length="51" mass="5540">MNASNTAETIEQPVQTAQVSTSSTYPLLGFALVMTTAAICYGILYYVFMLD</sequence>
<organism evidence="2 3">
    <name type="scientific">Massilia aerilata</name>
    <dbReference type="NCBI Taxonomy" id="453817"/>
    <lineage>
        <taxon>Bacteria</taxon>
        <taxon>Pseudomonadati</taxon>
        <taxon>Pseudomonadota</taxon>
        <taxon>Betaproteobacteria</taxon>
        <taxon>Burkholderiales</taxon>
        <taxon>Oxalobacteraceae</taxon>
        <taxon>Telluria group</taxon>
        <taxon>Massilia</taxon>
    </lineage>
</organism>
<reference evidence="3" key="1">
    <citation type="journal article" date="2019" name="Int. J. Syst. Evol. Microbiol.">
        <title>The Global Catalogue of Microorganisms (GCM) 10K type strain sequencing project: providing services to taxonomists for standard genome sequencing and annotation.</title>
        <authorList>
            <consortium name="The Broad Institute Genomics Platform"/>
            <consortium name="The Broad Institute Genome Sequencing Center for Infectious Disease"/>
            <person name="Wu L."/>
            <person name="Ma J."/>
        </authorList>
    </citation>
    <scope>NUCLEOTIDE SEQUENCE [LARGE SCALE GENOMIC DNA]</scope>
    <source>
        <strain evidence="3">CGMCC 4.5798</strain>
    </source>
</reference>
<dbReference type="RefSeq" id="WP_379768382.1">
    <property type="nucleotide sequence ID" value="NZ_JBHSMZ010000004.1"/>
</dbReference>
<keyword evidence="1" id="KW-1133">Transmembrane helix</keyword>
<gene>
    <name evidence="2" type="ORF">ACFPO9_05880</name>
</gene>
<dbReference type="EMBL" id="JBHSMZ010000004">
    <property type="protein sequence ID" value="MFC5548040.1"/>
    <property type="molecule type" value="Genomic_DNA"/>
</dbReference>
<keyword evidence="1" id="KW-0812">Transmembrane</keyword>
<accession>A0ABW0RWZ5</accession>
<name>A0ABW0RWZ5_9BURK</name>
<comment type="caution">
    <text evidence="2">The sequence shown here is derived from an EMBL/GenBank/DDBJ whole genome shotgun (WGS) entry which is preliminary data.</text>
</comment>
<dbReference type="Proteomes" id="UP001596086">
    <property type="component" value="Unassembled WGS sequence"/>
</dbReference>
<protein>
    <submittedName>
        <fullName evidence="2">Uncharacterized protein</fullName>
    </submittedName>
</protein>
<evidence type="ECO:0000256" key="1">
    <source>
        <dbReference type="SAM" id="Phobius"/>
    </source>
</evidence>
<evidence type="ECO:0000313" key="2">
    <source>
        <dbReference type="EMBL" id="MFC5548040.1"/>
    </source>
</evidence>
<feature type="transmembrane region" description="Helical" evidence="1">
    <location>
        <begin position="27"/>
        <end position="48"/>
    </location>
</feature>
<proteinExistence type="predicted"/>
<evidence type="ECO:0000313" key="3">
    <source>
        <dbReference type="Proteomes" id="UP001596086"/>
    </source>
</evidence>